<feature type="compositionally biased region" description="Basic and acidic residues" evidence="1">
    <location>
        <begin position="76"/>
        <end position="89"/>
    </location>
</feature>
<dbReference type="RefSeq" id="YP_009188260.1">
    <property type="nucleotide sequence ID" value="NC_028663.1"/>
</dbReference>
<reference evidence="2 3" key="1">
    <citation type="submission" date="2014-11" db="EMBL/GenBank/DDBJ databases">
        <authorList>
            <person name="Fedida A."/>
            <person name="Lindell D."/>
        </authorList>
    </citation>
    <scope>NUCLEOTIDE SEQUENCE [LARGE SCALE GENOMIC DNA]</scope>
</reference>
<feature type="region of interest" description="Disordered" evidence="1">
    <location>
        <begin position="1"/>
        <end position="22"/>
    </location>
</feature>
<dbReference type="GeneID" id="26516724"/>
<name>A0A0C5AB49_9CAUD</name>
<evidence type="ECO:0000313" key="3">
    <source>
        <dbReference type="Proteomes" id="UP000032135"/>
    </source>
</evidence>
<evidence type="ECO:0000313" key="2">
    <source>
        <dbReference type="EMBL" id="AJK27606.1"/>
    </source>
</evidence>
<dbReference type="KEGG" id="vg:26516724"/>
<accession>A0A0C5AB49</accession>
<dbReference type="OrthoDB" id="40247at10239"/>
<gene>
    <name evidence="2" type="ORF">PTIM40_185</name>
</gene>
<proteinExistence type="predicted"/>
<feature type="region of interest" description="Disordered" evidence="1">
    <location>
        <begin position="52"/>
        <end position="104"/>
    </location>
</feature>
<sequence length="140" mass="15968">MQPTSKTPDRKSSLKTVTKKGITVNPKKEDLMKETFKRSIQTSLDSLKEAAKKNAKAKKGKVKRWWDDDGDGIGYEPHEVKKTNEHHETDDEGNVIPHADEKDAEVKSVIKERMRQRMISLTQAHDAQQAGLEPTEYKKL</sequence>
<feature type="compositionally biased region" description="Basic residues" evidence="1">
    <location>
        <begin position="53"/>
        <end position="63"/>
    </location>
</feature>
<evidence type="ECO:0000256" key="1">
    <source>
        <dbReference type="SAM" id="MobiDB-lite"/>
    </source>
</evidence>
<organism evidence="2 3">
    <name type="scientific">Cyanophage P-TIM40</name>
    <dbReference type="NCBI Taxonomy" id="1589733"/>
    <lineage>
        <taxon>Viruses</taxon>
        <taxon>Duplodnaviria</taxon>
        <taxon>Heunggongvirae</taxon>
        <taxon>Uroviricota</taxon>
        <taxon>Caudoviricetes</taxon>
        <taxon>Pantevenvirales</taxon>
        <taxon>Kyanoviridae</taxon>
        <taxon>Libanvirus</taxon>
        <taxon>Libanvirus ptim40</taxon>
    </lineage>
</organism>
<keyword evidence="3" id="KW-1185">Reference proteome</keyword>
<dbReference type="EMBL" id="KP211958">
    <property type="protein sequence ID" value="AJK27606.1"/>
    <property type="molecule type" value="Genomic_DNA"/>
</dbReference>
<protein>
    <submittedName>
        <fullName evidence="2">Uncharacterized protein</fullName>
    </submittedName>
</protein>
<dbReference type="Proteomes" id="UP000032135">
    <property type="component" value="Segment"/>
</dbReference>